<dbReference type="InterPro" id="IPR026895">
    <property type="entry name" value="EMC1"/>
</dbReference>
<evidence type="ECO:0000256" key="5">
    <source>
        <dbReference type="ARBA" id="ARBA00022692"/>
    </source>
</evidence>
<dbReference type="Pfam" id="PF07774">
    <property type="entry name" value="EMC1_C"/>
    <property type="match status" value="1"/>
</dbReference>
<keyword evidence="7" id="KW-0256">Endoplasmic reticulum</keyword>
<dbReference type="GO" id="GO:0034975">
    <property type="term" value="P:protein folding in endoplasmic reticulum"/>
    <property type="evidence" value="ECO:0007669"/>
    <property type="project" value="TreeGrafter"/>
</dbReference>
<evidence type="ECO:0000259" key="13">
    <source>
        <dbReference type="Pfam" id="PF07774"/>
    </source>
</evidence>
<feature type="signal peptide" evidence="12">
    <location>
        <begin position="1"/>
        <end position="20"/>
    </location>
</feature>
<evidence type="ECO:0000256" key="4">
    <source>
        <dbReference type="ARBA" id="ARBA00020824"/>
    </source>
</evidence>
<keyword evidence="6 12" id="KW-0732">Signal</keyword>
<reference evidence="15 16" key="1">
    <citation type="submission" date="2016-10" db="EMBL/GenBank/DDBJ databases">
        <title>Draft genome sequence of Coniochaeta ligniaria NRRL30616, a lignocellulolytic fungus for bioabatement of inhibitors in plant biomass hydrolysates.</title>
        <authorList>
            <consortium name="DOE Joint Genome Institute"/>
            <person name="Jimenez D.J."/>
            <person name="Hector R.E."/>
            <person name="Riley R."/>
            <person name="Sun H."/>
            <person name="Grigoriev I.V."/>
            <person name="Van Elsas J.D."/>
            <person name="Nichols N.N."/>
        </authorList>
    </citation>
    <scope>NUCLEOTIDE SEQUENCE [LARGE SCALE GENOMIC DNA]</scope>
    <source>
        <strain evidence="15 16">NRRL 30616</strain>
    </source>
</reference>
<evidence type="ECO:0000259" key="14">
    <source>
        <dbReference type="Pfam" id="PF25293"/>
    </source>
</evidence>
<protein>
    <recommendedName>
        <fullName evidence="4">ER membrane protein complex subunit 1</fullName>
    </recommendedName>
</protein>
<evidence type="ECO:0000256" key="9">
    <source>
        <dbReference type="ARBA" id="ARBA00023136"/>
    </source>
</evidence>
<sequence length="973" mass="105863">MRPLHLSSLLLGALSVGVHAVFQDEVGHLDYHYELLGVPQRETTFFHRPRREDKASLLYTLSDVGVLGAVHPSSGAVVWRQFLTGNITNGGGFVRASEGENWICSAFGHSVHAWDAVTGRNRFWMDFEGEVKDLEVMEMTEKERKDVLVLFDDNGATVLRRLNGNDGSVVWEFRDASKDVPLQVSTNVEKVFAVSLHGSLGSYNLKVTALDTLTGKRVDEIILGTKGEVNSEKDVTFVGANSAAPVVAWTDDSHSKLRINVLGTKNLQTFPLEADTVSVEVHAPHLIQSQPHFLVHSKTRSGHRADVYHVQLKSDAITKAYELPLLPGQGAFSTASVGANVFFTRITADELILTDSMSHGILGRWPLKTGNYPAHPLHAVSEVIKKSATEYAVRAAMVTDADDWLLVRNGELGWTRPEGMTGAVAATFAEIPKSEDLAKSLEEEAHSNPLTAYIHRVNRHFDDLQYLPDYLAAIPQRLISSILGTDITNKGDKLLRDSFGFHKLVILATRRGRVYALDAGNEGKMLWNTKAVDLAEGETWDVKAIFVDEPSNQLVIQARDGHALVDIDTGKTIEVRGSLSPVQGVAIVDGPDQSVDTLPRRWPLAIYDGGKVDSLPADLAPEGTVVVRGAEGEIKGLKYVIESDEANAYASWIFSPPKGQKIVHVAARPSHDAIASIGRVLGDRTVKYKYLNPNTLVAAAVDEAASTLTVYLLDTVSGEILSSATHEGVDTAKNIECVMAENWFLCTFFGQYTLQTDPGQSIKGYQLVVSDLYESELPNDRGPLGNAANFSSVDPIDSPTAGGPVLPSVITQSFVLGAPISALAVTQTRQGISTRQVLGYLTESHGIVGLPRQLLEPRRPVGRDPSQGEMEEGLMRYHPTVEIDPKMVVTHEREVIGVKKIITSPVVVESTSLVFAFGVDVFGTRVAPSFLFDILGKGFNKLSLIATVVGLGLGVLALAPLVRKKQINTLWQS</sequence>
<dbReference type="Pfam" id="PF25293">
    <property type="entry name" value="Beta-prop_EMC1_N"/>
    <property type="match status" value="1"/>
</dbReference>
<evidence type="ECO:0000313" key="16">
    <source>
        <dbReference type="Proteomes" id="UP000182658"/>
    </source>
</evidence>
<dbReference type="InParanoid" id="A0A1J7ITR8"/>
<dbReference type="OrthoDB" id="28092at2759"/>
<proteinExistence type="inferred from homology"/>
<dbReference type="PANTHER" id="PTHR21573">
    <property type="entry name" value="ER MEMBRANE PROTEIN COMPLEX SUBUNIT 1"/>
    <property type="match status" value="1"/>
</dbReference>
<dbReference type="GO" id="GO:0072546">
    <property type="term" value="C:EMC complex"/>
    <property type="evidence" value="ECO:0007669"/>
    <property type="project" value="InterPro"/>
</dbReference>
<evidence type="ECO:0000256" key="2">
    <source>
        <dbReference type="ARBA" id="ARBA00007904"/>
    </source>
</evidence>
<accession>A0A1J7ITR8</accession>
<dbReference type="InterPro" id="IPR011678">
    <property type="entry name" value="EMC1_C"/>
</dbReference>
<evidence type="ECO:0000256" key="12">
    <source>
        <dbReference type="SAM" id="SignalP"/>
    </source>
</evidence>
<evidence type="ECO:0000256" key="6">
    <source>
        <dbReference type="ARBA" id="ARBA00022729"/>
    </source>
</evidence>
<organism evidence="15 16">
    <name type="scientific">Coniochaeta ligniaria NRRL 30616</name>
    <dbReference type="NCBI Taxonomy" id="1408157"/>
    <lineage>
        <taxon>Eukaryota</taxon>
        <taxon>Fungi</taxon>
        <taxon>Dikarya</taxon>
        <taxon>Ascomycota</taxon>
        <taxon>Pezizomycotina</taxon>
        <taxon>Sordariomycetes</taxon>
        <taxon>Sordariomycetidae</taxon>
        <taxon>Coniochaetales</taxon>
        <taxon>Coniochaetaceae</taxon>
        <taxon>Coniochaeta</taxon>
    </lineage>
</organism>
<keyword evidence="8 11" id="KW-1133">Transmembrane helix</keyword>
<dbReference type="Gene3D" id="2.130.10.10">
    <property type="entry name" value="YVTN repeat-like/Quinoprotein amine dehydrogenase"/>
    <property type="match status" value="1"/>
</dbReference>
<dbReference type="InterPro" id="IPR011047">
    <property type="entry name" value="Quinoprotein_ADH-like_sf"/>
</dbReference>
<name>A0A1J7ITR8_9PEZI</name>
<keyword evidence="5 11" id="KW-0812">Transmembrane</keyword>
<dbReference type="SUPFAM" id="SSF50998">
    <property type="entry name" value="Quinoprotein alcohol dehydrogenase-like"/>
    <property type="match status" value="1"/>
</dbReference>
<feature type="chain" id="PRO_5012588728" description="ER membrane protein complex subunit 1" evidence="12">
    <location>
        <begin position="21"/>
        <end position="973"/>
    </location>
</feature>
<evidence type="ECO:0000256" key="11">
    <source>
        <dbReference type="SAM" id="Phobius"/>
    </source>
</evidence>
<dbReference type="AlphaFoldDB" id="A0A1J7ITR8"/>
<evidence type="ECO:0000256" key="3">
    <source>
        <dbReference type="ARBA" id="ARBA00011276"/>
    </source>
</evidence>
<keyword evidence="10" id="KW-0325">Glycoprotein</keyword>
<dbReference type="STRING" id="1408157.A0A1J7ITR8"/>
<keyword evidence="16" id="KW-1185">Reference proteome</keyword>
<feature type="transmembrane region" description="Helical" evidence="11">
    <location>
        <begin position="942"/>
        <end position="962"/>
    </location>
</feature>
<comment type="subcellular location">
    <subcellularLocation>
        <location evidence="1">Endoplasmic reticulum membrane</location>
        <topology evidence="1">Single-pass type I membrane protein</topology>
    </subcellularLocation>
</comment>
<dbReference type="InterPro" id="IPR058545">
    <property type="entry name" value="Beta-prop_EMC1_1st"/>
</dbReference>
<dbReference type="PANTHER" id="PTHR21573:SF0">
    <property type="entry name" value="ER MEMBRANE PROTEIN COMPLEX SUBUNIT 1"/>
    <property type="match status" value="1"/>
</dbReference>
<evidence type="ECO:0000256" key="1">
    <source>
        <dbReference type="ARBA" id="ARBA00004115"/>
    </source>
</evidence>
<dbReference type="InterPro" id="IPR015943">
    <property type="entry name" value="WD40/YVTN_repeat-like_dom_sf"/>
</dbReference>
<evidence type="ECO:0000256" key="7">
    <source>
        <dbReference type="ARBA" id="ARBA00022824"/>
    </source>
</evidence>
<evidence type="ECO:0000256" key="8">
    <source>
        <dbReference type="ARBA" id="ARBA00022989"/>
    </source>
</evidence>
<feature type="domain" description="ER membrane protein complex subunit 1 C-terminal" evidence="13">
    <location>
        <begin position="740"/>
        <end position="971"/>
    </location>
</feature>
<keyword evidence="9 11" id="KW-0472">Membrane</keyword>
<dbReference type="Proteomes" id="UP000182658">
    <property type="component" value="Unassembled WGS sequence"/>
</dbReference>
<comment type="similarity">
    <text evidence="2">Belongs to the EMC1 family.</text>
</comment>
<dbReference type="EMBL" id="KV875096">
    <property type="protein sequence ID" value="OIW31087.1"/>
    <property type="molecule type" value="Genomic_DNA"/>
</dbReference>
<comment type="subunit">
    <text evidence="3">Component of the ER membrane protein complex (EMC).</text>
</comment>
<dbReference type="FunCoup" id="A0A1J7ITR8">
    <property type="interactions" value="774"/>
</dbReference>
<evidence type="ECO:0000313" key="15">
    <source>
        <dbReference type="EMBL" id="OIW31087.1"/>
    </source>
</evidence>
<feature type="domain" description="EMC1 first beta-propeller" evidence="14">
    <location>
        <begin position="20"/>
        <end position="418"/>
    </location>
</feature>
<evidence type="ECO:0000256" key="10">
    <source>
        <dbReference type="ARBA" id="ARBA00023180"/>
    </source>
</evidence>
<gene>
    <name evidence="15" type="ORF">CONLIGDRAFT_299347</name>
</gene>